<dbReference type="RefSeq" id="WP_197007580.1">
    <property type="nucleotide sequence ID" value="NZ_BONS01000049.1"/>
</dbReference>
<gene>
    <name evidence="2" type="ORF">IW245_007302</name>
</gene>
<organism evidence="2 3">
    <name type="scientific">Longispora fulva</name>
    <dbReference type="NCBI Taxonomy" id="619741"/>
    <lineage>
        <taxon>Bacteria</taxon>
        <taxon>Bacillati</taxon>
        <taxon>Actinomycetota</taxon>
        <taxon>Actinomycetes</taxon>
        <taxon>Micromonosporales</taxon>
        <taxon>Micromonosporaceae</taxon>
        <taxon>Longispora</taxon>
    </lineage>
</organism>
<dbReference type="Pfam" id="PF01726">
    <property type="entry name" value="LexA_DNA_bind"/>
    <property type="match status" value="1"/>
</dbReference>
<name>A0A8J7GI68_9ACTN</name>
<evidence type="ECO:0000259" key="1">
    <source>
        <dbReference type="Pfam" id="PF01726"/>
    </source>
</evidence>
<dbReference type="Gene3D" id="1.10.10.10">
    <property type="entry name" value="Winged helix-like DNA-binding domain superfamily/Winged helix DNA-binding domain"/>
    <property type="match status" value="1"/>
</dbReference>
<keyword evidence="3" id="KW-1185">Reference proteome</keyword>
<dbReference type="GO" id="GO:0006508">
    <property type="term" value="P:proteolysis"/>
    <property type="evidence" value="ECO:0007669"/>
    <property type="project" value="InterPro"/>
</dbReference>
<dbReference type="EMBL" id="JADOUF010000001">
    <property type="protein sequence ID" value="MBG6141108.1"/>
    <property type="molecule type" value="Genomic_DNA"/>
</dbReference>
<proteinExistence type="predicted"/>
<sequence length="77" mass="8456">MIELLTDTRREVLATIAGYTRSHGYPPSLREVAASTGLSTTTTDYHLRRLANGGYVRRDYGRSRSLVLTDLGTAVAL</sequence>
<dbReference type="AlphaFoldDB" id="A0A8J7GI68"/>
<reference evidence="2" key="1">
    <citation type="submission" date="2020-11" db="EMBL/GenBank/DDBJ databases">
        <title>Sequencing the genomes of 1000 actinobacteria strains.</title>
        <authorList>
            <person name="Klenk H.-P."/>
        </authorList>
    </citation>
    <scope>NUCLEOTIDE SEQUENCE</scope>
    <source>
        <strain evidence="2">DSM 45356</strain>
    </source>
</reference>
<feature type="domain" description="LexA repressor DNA-binding" evidence="1">
    <location>
        <begin position="4"/>
        <end position="64"/>
    </location>
</feature>
<dbReference type="SUPFAM" id="SSF46785">
    <property type="entry name" value="Winged helix' DNA-binding domain"/>
    <property type="match status" value="1"/>
</dbReference>
<dbReference type="Proteomes" id="UP000622552">
    <property type="component" value="Unassembled WGS sequence"/>
</dbReference>
<protein>
    <submittedName>
        <fullName evidence="2">Repressor LexA</fullName>
        <ecNumber evidence="2">3.4.21.88</ecNumber>
    </submittedName>
</protein>
<dbReference type="InterPro" id="IPR006199">
    <property type="entry name" value="LexA_DNA-bd_dom"/>
</dbReference>
<evidence type="ECO:0000313" key="3">
    <source>
        <dbReference type="Proteomes" id="UP000622552"/>
    </source>
</evidence>
<evidence type="ECO:0000313" key="2">
    <source>
        <dbReference type="EMBL" id="MBG6141108.1"/>
    </source>
</evidence>
<keyword evidence="2" id="KW-0378">Hydrolase</keyword>
<accession>A0A8J7GI68</accession>
<dbReference type="InterPro" id="IPR036390">
    <property type="entry name" value="WH_DNA-bd_sf"/>
</dbReference>
<dbReference type="GO" id="GO:0004252">
    <property type="term" value="F:serine-type endopeptidase activity"/>
    <property type="evidence" value="ECO:0007669"/>
    <property type="project" value="UniProtKB-EC"/>
</dbReference>
<dbReference type="InterPro" id="IPR036388">
    <property type="entry name" value="WH-like_DNA-bd_sf"/>
</dbReference>
<dbReference type="EC" id="3.4.21.88" evidence="2"/>
<comment type="caution">
    <text evidence="2">The sequence shown here is derived from an EMBL/GenBank/DDBJ whole genome shotgun (WGS) entry which is preliminary data.</text>
</comment>